<dbReference type="PANTHER" id="PTHR43190">
    <property type="entry name" value="N-ACETYL-D-GLUCOSAMINE KINASE"/>
    <property type="match status" value="1"/>
</dbReference>
<dbReference type="PANTHER" id="PTHR43190:SF3">
    <property type="entry name" value="N-ACETYL-D-GLUCOSAMINE KINASE"/>
    <property type="match status" value="1"/>
</dbReference>
<dbReference type="EMBL" id="BMNQ01000005">
    <property type="protein sequence ID" value="GGJ87154.1"/>
    <property type="molecule type" value="Genomic_DNA"/>
</dbReference>
<name>A0A917PQG7_9BACI</name>
<keyword evidence="3" id="KW-0808">Transferase</keyword>
<reference evidence="3" key="1">
    <citation type="journal article" date="2014" name="Int. J. Syst. Evol. Microbiol.">
        <title>Complete genome sequence of Corynebacterium casei LMG S-19264T (=DSM 44701T), isolated from a smear-ripened cheese.</title>
        <authorList>
            <consortium name="US DOE Joint Genome Institute (JGI-PGF)"/>
            <person name="Walter F."/>
            <person name="Albersmeier A."/>
            <person name="Kalinowski J."/>
            <person name="Ruckert C."/>
        </authorList>
    </citation>
    <scope>NUCLEOTIDE SEQUENCE</scope>
    <source>
        <strain evidence="3">JCM 12580</strain>
    </source>
</reference>
<dbReference type="Gene3D" id="3.30.420.40">
    <property type="match status" value="2"/>
</dbReference>
<dbReference type="Proteomes" id="UP000658382">
    <property type="component" value="Unassembled WGS sequence"/>
</dbReference>
<dbReference type="AlphaFoldDB" id="A0A917PQG7"/>
<dbReference type="RefSeq" id="WP_188631691.1">
    <property type="nucleotide sequence ID" value="NZ_BMNQ01000005.1"/>
</dbReference>
<keyword evidence="3" id="KW-0418">Kinase</keyword>
<protein>
    <submittedName>
        <fullName evidence="3">N-acetylmuramic acid/N-acetylglucosamine kinase</fullName>
    </submittedName>
</protein>
<feature type="coiled-coil region" evidence="1">
    <location>
        <begin position="38"/>
        <end position="65"/>
    </location>
</feature>
<evidence type="ECO:0000256" key="1">
    <source>
        <dbReference type="SAM" id="Coils"/>
    </source>
</evidence>
<dbReference type="GO" id="GO:0016301">
    <property type="term" value="F:kinase activity"/>
    <property type="evidence" value="ECO:0007669"/>
    <property type="project" value="UniProtKB-KW"/>
</dbReference>
<evidence type="ECO:0000313" key="4">
    <source>
        <dbReference type="Proteomes" id="UP000658382"/>
    </source>
</evidence>
<dbReference type="Pfam" id="PF01869">
    <property type="entry name" value="BcrAD_BadFG"/>
    <property type="match status" value="1"/>
</dbReference>
<gene>
    <name evidence="3" type="primary">murK</name>
    <name evidence="3" type="ORF">GCM10007063_07070</name>
</gene>
<dbReference type="CDD" id="cd24007">
    <property type="entry name" value="ASKHA_NBD_eukNAGK-like"/>
    <property type="match status" value="1"/>
</dbReference>
<dbReference type="InterPro" id="IPR043129">
    <property type="entry name" value="ATPase_NBD"/>
</dbReference>
<dbReference type="InterPro" id="IPR052519">
    <property type="entry name" value="Euk-type_GlcNAc_Kinase"/>
</dbReference>
<organism evidence="3 4">
    <name type="scientific">Lentibacillus kapialis</name>
    <dbReference type="NCBI Taxonomy" id="340214"/>
    <lineage>
        <taxon>Bacteria</taxon>
        <taxon>Bacillati</taxon>
        <taxon>Bacillota</taxon>
        <taxon>Bacilli</taxon>
        <taxon>Bacillales</taxon>
        <taxon>Bacillaceae</taxon>
        <taxon>Lentibacillus</taxon>
    </lineage>
</organism>
<comment type="caution">
    <text evidence="3">The sequence shown here is derived from an EMBL/GenBank/DDBJ whole genome shotgun (WGS) entry which is preliminary data.</text>
</comment>
<dbReference type="InterPro" id="IPR002731">
    <property type="entry name" value="ATPase_BadF"/>
</dbReference>
<proteinExistence type="predicted"/>
<keyword evidence="1" id="KW-0175">Coiled coil</keyword>
<feature type="domain" description="ATPase BadF/BadG/BcrA/BcrD type" evidence="2">
    <location>
        <begin position="6"/>
        <end position="298"/>
    </location>
</feature>
<dbReference type="SUPFAM" id="SSF53067">
    <property type="entry name" value="Actin-like ATPase domain"/>
    <property type="match status" value="2"/>
</dbReference>
<evidence type="ECO:0000313" key="3">
    <source>
        <dbReference type="EMBL" id="GGJ87154.1"/>
    </source>
</evidence>
<accession>A0A917PQG7</accession>
<evidence type="ECO:0000259" key="2">
    <source>
        <dbReference type="Pfam" id="PF01869"/>
    </source>
</evidence>
<sequence>MDYVAGIDGGGTKTVAVMTDLNGKVVAKASMGPVNPNVVNKEELYQTLSDLMQDLKKQNNAAFEQITGLFAGISGAGNNKAVQMLTDILDGLVPDKTSVKVEPDTINALYSGTYGEPGIVQISGTGSITFGIRADGKRDRAGGWGYLFGDEGSGYDIGRSGIIAALKAYDGRGKNTVLLDMVRVHFRTRNLYDLIQQIYASKSPKSAISPAAKLVFNAYKQRDAAARAIIGNTVKELRCSIRTLKAKLYQPEEEIKAVLCGGVFEDEEVLPDLLKREFQDDHQLTIVTPAMPPAGGAIIGALLARNIKPDEYIIRNIKSTY</sequence>
<reference evidence="3" key="2">
    <citation type="submission" date="2020-09" db="EMBL/GenBank/DDBJ databases">
        <authorList>
            <person name="Sun Q."/>
            <person name="Ohkuma M."/>
        </authorList>
    </citation>
    <scope>NUCLEOTIDE SEQUENCE</scope>
    <source>
        <strain evidence="3">JCM 12580</strain>
    </source>
</reference>
<keyword evidence="4" id="KW-1185">Reference proteome</keyword>